<evidence type="ECO:0000313" key="2">
    <source>
        <dbReference type="EMBL" id="CAE7218925.1"/>
    </source>
</evidence>
<dbReference type="EMBL" id="HG992988">
    <property type="protein sequence ID" value="CAE7218925.1"/>
    <property type="molecule type" value="Genomic_DNA"/>
</dbReference>
<feature type="compositionally biased region" description="Basic and acidic residues" evidence="1">
    <location>
        <begin position="398"/>
        <end position="407"/>
    </location>
</feature>
<sequence>MADPDQTDNDVKETTSSNSESSQVVLTGPYLNAEGLLRRPLPKLKTGDFKKETVSYAPSITHRYQGDLAPWDTFKDEVRSFYKDPRTKAELQRCAKAPIYMDPAVESINSEAMTRETVQCGAEITVSGRYFHNALAVVTSIVRTLVVPAHGPSANPGFLPEELAFGDSWILDQEHRVRKQEPDIFLKLPIGGKDQVRLVGELKFCLTVNFTKMVDNHKIGNFEKLRAILGQLVNYMLGHKLKYAFISNYDETIFLQLDQRKAGQGEACIYFSDIIRYDDAVDESKEENISLRLALLYLIHKTCSPATADWCIPDHIDTKALKEDWITRESIFEDKSGTPYGHRAHPAADRIQAISNTLPTPQDLLVPPRTPQNMPAANFQVALRPRQPTGPQPQPSDRVLRSRDGQQ</sequence>
<dbReference type="Proteomes" id="UP000472372">
    <property type="component" value="Chromosome 12"/>
</dbReference>
<evidence type="ECO:0000313" key="3">
    <source>
        <dbReference type="Proteomes" id="UP000472372"/>
    </source>
</evidence>
<feature type="region of interest" description="Disordered" evidence="1">
    <location>
        <begin position="1"/>
        <end position="25"/>
    </location>
</feature>
<accession>A0A6S6WHZ0</accession>
<reference evidence="2" key="1">
    <citation type="submission" date="2021-02" db="EMBL/GenBank/DDBJ databases">
        <authorList>
            <person name="Syme A R."/>
            <person name="Syme A R."/>
            <person name="Moolhuijzen P."/>
        </authorList>
    </citation>
    <scope>NUCLEOTIDE SEQUENCE</scope>
    <source>
        <strain evidence="2">W1-1</strain>
    </source>
</reference>
<name>A0A6S6WHZ0_9PLEO</name>
<gene>
    <name evidence="2" type="ORF">PTTW11_11105</name>
</gene>
<organism evidence="2 3">
    <name type="scientific">Pyrenophora teres f. teres</name>
    <dbReference type="NCBI Taxonomy" id="97479"/>
    <lineage>
        <taxon>Eukaryota</taxon>
        <taxon>Fungi</taxon>
        <taxon>Dikarya</taxon>
        <taxon>Ascomycota</taxon>
        <taxon>Pezizomycotina</taxon>
        <taxon>Dothideomycetes</taxon>
        <taxon>Pleosporomycetidae</taxon>
        <taxon>Pleosporales</taxon>
        <taxon>Pleosporineae</taxon>
        <taxon>Pleosporaceae</taxon>
        <taxon>Pyrenophora</taxon>
    </lineage>
</organism>
<protein>
    <submittedName>
        <fullName evidence="2">Uncharacterized protein</fullName>
    </submittedName>
</protein>
<evidence type="ECO:0000256" key="1">
    <source>
        <dbReference type="SAM" id="MobiDB-lite"/>
    </source>
</evidence>
<feature type="region of interest" description="Disordered" evidence="1">
    <location>
        <begin position="382"/>
        <end position="407"/>
    </location>
</feature>
<proteinExistence type="predicted"/>
<feature type="compositionally biased region" description="Polar residues" evidence="1">
    <location>
        <begin position="14"/>
        <end position="25"/>
    </location>
</feature>
<dbReference type="AlphaFoldDB" id="A0A6S6WHZ0"/>